<keyword evidence="3" id="KW-0732">Signal</keyword>
<dbReference type="AlphaFoldDB" id="A0A5N7BJA8"/>
<organism evidence="4 5">
    <name type="scientific">Aspergillus bertholletiae</name>
    <dbReference type="NCBI Taxonomy" id="1226010"/>
    <lineage>
        <taxon>Eukaryota</taxon>
        <taxon>Fungi</taxon>
        <taxon>Dikarya</taxon>
        <taxon>Ascomycota</taxon>
        <taxon>Pezizomycotina</taxon>
        <taxon>Eurotiomycetes</taxon>
        <taxon>Eurotiomycetidae</taxon>
        <taxon>Eurotiales</taxon>
        <taxon>Aspergillaceae</taxon>
        <taxon>Aspergillus</taxon>
        <taxon>Aspergillus subgen. Circumdati</taxon>
    </lineage>
</organism>
<feature type="signal peptide" evidence="3">
    <location>
        <begin position="1"/>
        <end position="34"/>
    </location>
</feature>
<evidence type="ECO:0000256" key="2">
    <source>
        <dbReference type="SAM" id="Phobius"/>
    </source>
</evidence>
<keyword evidence="2" id="KW-0812">Transmembrane</keyword>
<dbReference type="OrthoDB" id="5215637at2759"/>
<reference evidence="4 5" key="1">
    <citation type="submission" date="2019-04" db="EMBL/GenBank/DDBJ databases">
        <title>Friends and foes A comparative genomics studyof 23 Aspergillus species from section Flavi.</title>
        <authorList>
            <consortium name="DOE Joint Genome Institute"/>
            <person name="Kjaerbolling I."/>
            <person name="Vesth T."/>
            <person name="Frisvad J.C."/>
            <person name="Nybo J.L."/>
            <person name="Theobald S."/>
            <person name="Kildgaard S."/>
            <person name="Isbrandt T."/>
            <person name="Kuo A."/>
            <person name="Sato A."/>
            <person name="Lyhne E.K."/>
            <person name="Kogle M.E."/>
            <person name="Wiebenga A."/>
            <person name="Kun R.S."/>
            <person name="Lubbers R.J."/>
            <person name="Makela M.R."/>
            <person name="Barry K."/>
            <person name="Chovatia M."/>
            <person name="Clum A."/>
            <person name="Daum C."/>
            <person name="Haridas S."/>
            <person name="He G."/>
            <person name="LaButti K."/>
            <person name="Lipzen A."/>
            <person name="Mondo S."/>
            <person name="Riley R."/>
            <person name="Salamov A."/>
            <person name="Simmons B.A."/>
            <person name="Magnuson J.K."/>
            <person name="Henrissat B."/>
            <person name="Mortensen U.H."/>
            <person name="Larsen T.O."/>
            <person name="Devries R.P."/>
            <person name="Grigoriev I.V."/>
            <person name="Machida M."/>
            <person name="Baker S.E."/>
            <person name="Andersen M.R."/>
        </authorList>
    </citation>
    <scope>NUCLEOTIDE SEQUENCE [LARGE SCALE GENOMIC DNA]</scope>
    <source>
        <strain evidence="4 5">IBT 29228</strain>
    </source>
</reference>
<sequence>MMRLYSLNLTHPRSSGLLQISAFLILQAVKLTSATLCYTPDGTISNDVPCNTTASVSVCCQEGFICTSNLLCQPQGWWDGTDGNPLQFIRGTCTDKSWSSPLCPGRCVAESVSGGEWVMRCGNTTSNYCCSADDCCSNKSFSQLSLDEPTVTATAGVVPSTTVHAATTTSASTTSSGSTTRSPTQTASSSSSAGGVSSSHSKTIGIGVGVGVGCGVVMLGLLGGFLFMRRRKVRQAVPLQGPPIPMRFEAPGSFPHGQRHLRPQELDSQDPRAIAELEGRAGNS</sequence>
<evidence type="ECO:0000313" key="5">
    <source>
        <dbReference type="Proteomes" id="UP000326198"/>
    </source>
</evidence>
<gene>
    <name evidence="4" type="ORF">BDV26DRAFT_254789</name>
</gene>
<evidence type="ECO:0008006" key="6">
    <source>
        <dbReference type="Google" id="ProtNLM"/>
    </source>
</evidence>
<feature type="region of interest" description="Disordered" evidence="1">
    <location>
        <begin position="240"/>
        <end position="270"/>
    </location>
</feature>
<feature type="region of interest" description="Disordered" evidence="1">
    <location>
        <begin position="164"/>
        <end position="200"/>
    </location>
</feature>
<name>A0A5N7BJA8_9EURO</name>
<evidence type="ECO:0000256" key="3">
    <source>
        <dbReference type="SAM" id="SignalP"/>
    </source>
</evidence>
<keyword evidence="2" id="KW-0472">Membrane</keyword>
<proteinExistence type="predicted"/>
<feature type="chain" id="PRO_5024800838" description="Mid2 domain-containing protein" evidence="3">
    <location>
        <begin position="35"/>
        <end position="284"/>
    </location>
</feature>
<accession>A0A5N7BJA8</accession>
<feature type="transmembrane region" description="Helical" evidence="2">
    <location>
        <begin position="204"/>
        <end position="227"/>
    </location>
</feature>
<dbReference type="EMBL" id="ML736167">
    <property type="protein sequence ID" value="KAE8381874.1"/>
    <property type="molecule type" value="Genomic_DNA"/>
</dbReference>
<protein>
    <recommendedName>
        <fullName evidence="6">Mid2 domain-containing protein</fullName>
    </recommendedName>
</protein>
<keyword evidence="5" id="KW-1185">Reference proteome</keyword>
<dbReference type="Proteomes" id="UP000326198">
    <property type="component" value="Unassembled WGS sequence"/>
</dbReference>
<evidence type="ECO:0000256" key="1">
    <source>
        <dbReference type="SAM" id="MobiDB-lite"/>
    </source>
</evidence>
<keyword evidence="2" id="KW-1133">Transmembrane helix</keyword>
<evidence type="ECO:0000313" key="4">
    <source>
        <dbReference type="EMBL" id="KAE8381874.1"/>
    </source>
</evidence>